<dbReference type="PANTHER" id="PTHR30582">
    <property type="entry name" value="L,D-TRANSPEPTIDASE"/>
    <property type="match status" value="1"/>
</dbReference>
<feature type="compositionally biased region" description="Low complexity" evidence="8">
    <location>
        <begin position="108"/>
        <end position="123"/>
    </location>
</feature>
<evidence type="ECO:0000313" key="10">
    <source>
        <dbReference type="EMBL" id="QSQ18340.1"/>
    </source>
</evidence>
<evidence type="ECO:0000256" key="1">
    <source>
        <dbReference type="ARBA" id="ARBA00004752"/>
    </source>
</evidence>
<evidence type="ECO:0000256" key="2">
    <source>
        <dbReference type="ARBA" id="ARBA00005992"/>
    </source>
</evidence>
<dbReference type="EMBL" id="CP071091">
    <property type="protein sequence ID" value="QSQ18340.1"/>
    <property type="molecule type" value="Genomic_DNA"/>
</dbReference>
<dbReference type="Gene3D" id="2.40.440.10">
    <property type="entry name" value="L,D-transpeptidase catalytic domain-like"/>
    <property type="match status" value="1"/>
</dbReference>
<keyword evidence="11" id="KW-1185">Reference proteome</keyword>
<evidence type="ECO:0000259" key="9">
    <source>
        <dbReference type="PROSITE" id="PS52029"/>
    </source>
</evidence>
<evidence type="ECO:0000256" key="3">
    <source>
        <dbReference type="ARBA" id="ARBA00022679"/>
    </source>
</evidence>
<dbReference type="SUPFAM" id="SSF141523">
    <property type="entry name" value="L,D-transpeptidase catalytic domain-like"/>
    <property type="match status" value="1"/>
</dbReference>
<feature type="active site" description="Nucleophile" evidence="7">
    <location>
        <position position="576"/>
    </location>
</feature>
<evidence type="ECO:0000313" key="11">
    <source>
        <dbReference type="Proteomes" id="UP000663090"/>
    </source>
</evidence>
<evidence type="ECO:0000256" key="6">
    <source>
        <dbReference type="ARBA" id="ARBA00023316"/>
    </source>
</evidence>
<dbReference type="CDD" id="cd16913">
    <property type="entry name" value="YkuD_like"/>
    <property type="match status" value="1"/>
</dbReference>
<sequence length="638" mass="68800">MLAVSAPSANQNGAGAELPRNAPGGDEGTMAPTVAHQRGAPPGHGELDVHDGASHQGDSLSARDTAHAGDGGTSTTGEASSPSPSAGATPGDLHAAWTRTALTPDGGPARPASPARPEPSEASTADHEPSLAIDPALSALPKPERDDARSSDADTDADADSENPPPLPAEQLVVIPDKKNPDEELVLGPDGEPLEDTSYVLDDPALGLDDDTAQPTMASGADAGTEPVAIPYQPDAGSLRVLRSIAVRSEPRQDAPPLGTVAQDMRILWKSETAMRGPECDAWVEIQPRGWVCERYLERNFREPRVRDLPRLREGELTPGTYARVVGKRVRAYPSLALARTRRKGILLKGSVTVKLRGQVRVGRRTFWRTTDGQYLEARVLREYRPSAFVGVDAEQLSELSAPFAWAQSRTKPGAPIEVKMAPDAKAPRETVLPPRTLVAVRELSADGRWVLIAENHWVSRDDLHVAWFSHAPPGVEPGARWVDVDLDAQVLVAYEGERPVYATLISSGKPGTDTPEGLFRVWIKFAEADMTGNGTAGNDTYRVATVPWTMFFEQDYALHTAYWHDRFGEPMSHGCVNLAPRDAKALYAWASPEVPTGWSMVHATPDAPGSWVRIRGQARIPAKERKVRVAASTRTPR</sequence>
<evidence type="ECO:0000256" key="4">
    <source>
        <dbReference type="ARBA" id="ARBA00022960"/>
    </source>
</evidence>
<keyword evidence="6 7" id="KW-0961">Cell wall biogenesis/degradation</keyword>
<keyword evidence="3" id="KW-0808">Transferase</keyword>
<keyword evidence="4 7" id="KW-0133">Cell shape</keyword>
<evidence type="ECO:0000256" key="8">
    <source>
        <dbReference type="SAM" id="MobiDB-lite"/>
    </source>
</evidence>
<organism evidence="10 11">
    <name type="scientific">Myxococcus landrumensis</name>
    <dbReference type="NCBI Taxonomy" id="2813577"/>
    <lineage>
        <taxon>Bacteria</taxon>
        <taxon>Pseudomonadati</taxon>
        <taxon>Myxococcota</taxon>
        <taxon>Myxococcia</taxon>
        <taxon>Myxococcales</taxon>
        <taxon>Cystobacterineae</taxon>
        <taxon>Myxococcaceae</taxon>
        <taxon>Myxococcus</taxon>
    </lineage>
</organism>
<dbReference type="InterPro" id="IPR038063">
    <property type="entry name" value="Transpep_catalytic_dom"/>
</dbReference>
<feature type="domain" description="L,D-TPase catalytic" evidence="9">
    <location>
        <begin position="481"/>
        <end position="605"/>
    </location>
</feature>
<name>A0ABX7NL91_9BACT</name>
<feature type="active site" description="Proton donor/acceptor" evidence="7">
    <location>
        <position position="560"/>
    </location>
</feature>
<dbReference type="InterPro" id="IPR005490">
    <property type="entry name" value="LD_TPept_cat_dom"/>
</dbReference>
<feature type="compositionally biased region" description="Low complexity" evidence="8">
    <location>
        <begin position="75"/>
        <end position="91"/>
    </location>
</feature>
<protein>
    <submittedName>
        <fullName evidence="10">L,D-transpeptidase family protein</fullName>
    </submittedName>
</protein>
<evidence type="ECO:0000256" key="5">
    <source>
        <dbReference type="ARBA" id="ARBA00022984"/>
    </source>
</evidence>
<dbReference type="InterPro" id="IPR050979">
    <property type="entry name" value="LD-transpeptidase"/>
</dbReference>
<dbReference type="Proteomes" id="UP000663090">
    <property type="component" value="Chromosome"/>
</dbReference>
<feature type="region of interest" description="Disordered" evidence="8">
    <location>
        <begin position="1"/>
        <end position="196"/>
    </location>
</feature>
<comment type="similarity">
    <text evidence="2">Belongs to the YkuD family.</text>
</comment>
<comment type="pathway">
    <text evidence="1 7">Cell wall biogenesis; peptidoglycan biosynthesis.</text>
</comment>
<accession>A0ABX7NL91</accession>
<gene>
    <name evidence="10" type="ORF">JY572_20435</name>
</gene>
<keyword evidence="5 7" id="KW-0573">Peptidoglycan synthesis</keyword>
<proteinExistence type="inferred from homology"/>
<dbReference type="PROSITE" id="PS52029">
    <property type="entry name" value="LD_TPASE"/>
    <property type="match status" value="1"/>
</dbReference>
<reference evidence="10 11" key="1">
    <citation type="submission" date="2021-02" db="EMBL/GenBank/DDBJ databases">
        <title>De Novo genome assembly of isolated myxobacteria.</title>
        <authorList>
            <person name="Stevens D.C."/>
        </authorList>
    </citation>
    <scope>NUCLEOTIDE SEQUENCE [LARGE SCALE GENOMIC DNA]</scope>
    <source>
        <strain evidence="10 11">SCHIC003</strain>
    </source>
</reference>
<dbReference type="PANTHER" id="PTHR30582:SF2">
    <property type="entry name" value="L,D-TRANSPEPTIDASE YCIB-RELATED"/>
    <property type="match status" value="1"/>
</dbReference>
<feature type="compositionally biased region" description="Basic and acidic residues" evidence="8">
    <location>
        <begin position="142"/>
        <end position="152"/>
    </location>
</feature>
<dbReference type="Pfam" id="PF03734">
    <property type="entry name" value="YkuD"/>
    <property type="match status" value="1"/>
</dbReference>
<evidence type="ECO:0000256" key="7">
    <source>
        <dbReference type="PROSITE-ProRule" id="PRU01373"/>
    </source>
</evidence>